<comment type="caution">
    <text evidence="1">The sequence shown here is derived from an EMBL/GenBank/DDBJ whole genome shotgun (WGS) entry which is preliminary data.</text>
</comment>
<sequence length="55" mass="6202">MAEVFHRAMEGSRTSIVREPHWRPSLGPDATTFRMTDLLLFAFEGKADLLNPLGD</sequence>
<evidence type="ECO:0000313" key="1">
    <source>
        <dbReference type="EMBL" id="MFC7615296.1"/>
    </source>
</evidence>
<dbReference type="EMBL" id="JBHTEY010000004">
    <property type="protein sequence ID" value="MFC7615296.1"/>
    <property type="molecule type" value="Genomic_DNA"/>
</dbReference>
<protein>
    <submittedName>
        <fullName evidence="1">Uncharacterized protein</fullName>
    </submittedName>
</protein>
<name>A0ABW2TPH0_9PSEU</name>
<proteinExistence type="predicted"/>
<evidence type="ECO:0000313" key="2">
    <source>
        <dbReference type="Proteomes" id="UP001596512"/>
    </source>
</evidence>
<dbReference type="Proteomes" id="UP001596512">
    <property type="component" value="Unassembled WGS sequence"/>
</dbReference>
<organism evidence="1 2">
    <name type="scientific">Actinokineospora soli</name>
    <dbReference type="NCBI Taxonomy" id="1048753"/>
    <lineage>
        <taxon>Bacteria</taxon>
        <taxon>Bacillati</taxon>
        <taxon>Actinomycetota</taxon>
        <taxon>Actinomycetes</taxon>
        <taxon>Pseudonocardiales</taxon>
        <taxon>Pseudonocardiaceae</taxon>
        <taxon>Actinokineospora</taxon>
    </lineage>
</organism>
<gene>
    <name evidence="1" type="ORF">ACFQV2_19105</name>
</gene>
<reference evidence="2" key="1">
    <citation type="journal article" date="2019" name="Int. J. Syst. Evol. Microbiol.">
        <title>The Global Catalogue of Microorganisms (GCM) 10K type strain sequencing project: providing services to taxonomists for standard genome sequencing and annotation.</title>
        <authorList>
            <consortium name="The Broad Institute Genomics Platform"/>
            <consortium name="The Broad Institute Genome Sequencing Center for Infectious Disease"/>
            <person name="Wu L."/>
            <person name="Ma J."/>
        </authorList>
    </citation>
    <scope>NUCLEOTIDE SEQUENCE [LARGE SCALE GENOMIC DNA]</scope>
    <source>
        <strain evidence="2">JCM 17695</strain>
    </source>
</reference>
<keyword evidence="2" id="KW-1185">Reference proteome</keyword>
<accession>A0ABW2TPH0</accession>